<dbReference type="Proteomes" id="UP000784294">
    <property type="component" value="Unassembled WGS sequence"/>
</dbReference>
<organism evidence="1 2">
    <name type="scientific">Protopolystoma xenopodis</name>
    <dbReference type="NCBI Taxonomy" id="117903"/>
    <lineage>
        <taxon>Eukaryota</taxon>
        <taxon>Metazoa</taxon>
        <taxon>Spiralia</taxon>
        <taxon>Lophotrochozoa</taxon>
        <taxon>Platyhelminthes</taxon>
        <taxon>Monogenea</taxon>
        <taxon>Polyopisthocotylea</taxon>
        <taxon>Polystomatidea</taxon>
        <taxon>Polystomatidae</taxon>
        <taxon>Protopolystoma</taxon>
    </lineage>
</organism>
<evidence type="ECO:0000313" key="1">
    <source>
        <dbReference type="EMBL" id="VEL38731.1"/>
    </source>
</evidence>
<protein>
    <submittedName>
        <fullName evidence="1">Uncharacterized protein</fullName>
    </submittedName>
</protein>
<proteinExistence type="predicted"/>
<comment type="caution">
    <text evidence="1">The sequence shown here is derived from an EMBL/GenBank/DDBJ whole genome shotgun (WGS) entry which is preliminary data.</text>
</comment>
<dbReference type="AlphaFoldDB" id="A0A3S5AJV4"/>
<name>A0A3S5AJV4_9PLAT</name>
<sequence length="102" mass="11162">MALIGGVLPDTLLNYIIWAFETNQRNKLWSRSCRLVNSALQGVENGEEKALQDSGQWTMEVRAWEVALEAESGAKASLGAGLKQQWRWPGPVASGNQAFSNG</sequence>
<keyword evidence="2" id="KW-1185">Reference proteome</keyword>
<accession>A0A3S5AJV4</accession>
<reference evidence="1" key="1">
    <citation type="submission" date="2018-11" db="EMBL/GenBank/DDBJ databases">
        <authorList>
            <consortium name="Pathogen Informatics"/>
        </authorList>
    </citation>
    <scope>NUCLEOTIDE SEQUENCE</scope>
</reference>
<evidence type="ECO:0000313" key="2">
    <source>
        <dbReference type="Proteomes" id="UP000784294"/>
    </source>
</evidence>
<dbReference type="EMBL" id="CAAALY010258808">
    <property type="protein sequence ID" value="VEL38731.1"/>
    <property type="molecule type" value="Genomic_DNA"/>
</dbReference>
<gene>
    <name evidence="1" type="ORF">PXEA_LOCUS32171</name>
</gene>